<accession>A0ABQ9GSC3</accession>
<proteinExistence type="predicted"/>
<dbReference type="Proteomes" id="UP001159363">
    <property type="component" value="Chromosome 8"/>
</dbReference>
<comment type="caution">
    <text evidence="2">The sequence shown here is derived from an EMBL/GenBank/DDBJ whole genome shotgun (WGS) entry which is preliminary data.</text>
</comment>
<evidence type="ECO:0000313" key="2">
    <source>
        <dbReference type="EMBL" id="KAJ8874928.1"/>
    </source>
</evidence>
<gene>
    <name evidence="2" type="ORF">PR048_022818</name>
</gene>
<sequence>MRVIEVVSMEQCQNERTGRKGDARENPQTSGIVRRDSHVRKSGVNRPGIEPGYPWRKASRLTAQRPAAPRVLDIYTVNRLTNSRRMREVLASNLRQRPRDAERLACSPPTKATRVQSQAGSLRIFRMRESCRTMPLVGWFSRESSVSSALSFRRCSNLTSIIFIGSPDPDIENRPNLFTHSLTRSNPSEEIWTALNFEILRSDEENPPTNGTVRHDYHMRKSGMTWPGIEPGSPWWEASRLTAQHPEASLGFEARTSRTPREGPACLHCLFPFFGREAWELQGLQWQALQERNRHYAQDPELSCSVLVVLSVPMGLPKVTLPSAGHNGTTSGCKWQGKREIPEKTRRPAASSCTIPIRENSGATRTGDRSRFGWRLAV</sequence>
<organism evidence="2 3">
    <name type="scientific">Dryococelus australis</name>
    <dbReference type="NCBI Taxonomy" id="614101"/>
    <lineage>
        <taxon>Eukaryota</taxon>
        <taxon>Metazoa</taxon>
        <taxon>Ecdysozoa</taxon>
        <taxon>Arthropoda</taxon>
        <taxon>Hexapoda</taxon>
        <taxon>Insecta</taxon>
        <taxon>Pterygota</taxon>
        <taxon>Neoptera</taxon>
        <taxon>Polyneoptera</taxon>
        <taxon>Phasmatodea</taxon>
        <taxon>Verophasmatodea</taxon>
        <taxon>Anareolatae</taxon>
        <taxon>Phasmatidae</taxon>
        <taxon>Eurycanthinae</taxon>
        <taxon>Dryococelus</taxon>
    </lineage>
</organism>
<feature type="compositionally biased region" description="Basic and acidic residues" evidence="1">
    <location>
        <begin position="337"/>
        <end position="346"/>
    </location>
</feature>
<protein>
    <submittedName>
        <fullName evidence="2">Uncharacterized protein</fullName>
    </submittedName>
</protein>
<feature type="region of interest" description="Disordered" evidence="1">
    <location>
        <begin position="323"/>
        <end position="351"/>
    </location>
</feature>
<evidence type="ECO:0000256" key="1">
    <source>
        <dbReference type="SAM" id="MobiDB-lite"/>
    </source>
</evidence>
<feature type="region of interest" description="Disordered" evidence="1">
    <location>
        <begin position="11"/>
        <end position="61"/>
    </location>
</feature>
<feature type="compositionally biased region" description="Basic and acidic residues" evidence="1">
    <location>
        <begin position="16"/>
        <end position="25"/>
    </location>
</feature>
<dbReference type="EMBL" id="JARBHB010000009">
    <property type="protein sequence ID" value="KAJ8874928.1"/>
    <property type="molecule type" value="Genomic_DNA"/>
</dbReference>
<name>A0ABQ9GSC3_9NEOP</name>
<reference evidence="2 3" key="1">
    <citation type="submission" date="2023-02" db="EMBL/GenBank/DDBJ databases">
        <title>LHISI_Scaffold_Assembly.</title>
        <authorList>
            <person name="Stuart O.P."/>
            <person name="Cleave R."/>
            <person name="Magrath M.J.L."/>
            <person name="Mikheyev A.S."/>
        </authorList>
    </citation>
    <scope>NUCLEOTIDE SEQUENCE [LARGE SCALE GENOMIC DNA]</scope>
    <source>
        <strain evidence="2">Daus_M_001</strain>
        <tissue evidence="2">Leg muscle</tissue>
    </source>
</reference>
<evidence type="ECO:0000313" key="3">
    <source>
        <dbReference type="Proteomes" id="UP001159363"/>
    </source>
</evidence>
<keyword evidence="3" id="KW-1185">Reference proteome</keyword>